<sequence length="558" mass="63097">MSDQTKEQLEYEKRLRRRLKILQDQMKQGKIHIAEGLKVTESLEAVRMDKNGVVDLDTVDGLVRSMALAVTEMNDREETKNLASLSDIQNAYFNFFEQNFGDYYKLMLKRKLTPNDAGRAAMQSEASIKEVTENLDKLLEFIEEFWKELGDIAHIHVEDQHNNIKGVFGGDLFPAHDENIASKCGIYTDTIILPDPFLRSKHVFEKSKLADKAYYLMKHAMNILQYKELACADVEIPIVVVLPDTAALDKEEREFFHELGISDSLKHSERLFGRKFESLDDLLEFAHELDTVERVVAEIADESRCLFDTEWDGDISAQLKRASESSHTRLIGTNNPGIILANQSVGRMSVSNELLIKSRRLKGSPIIDAPTSWQYLAWKMEYDSSEVESVTNTRDLHVTRGLQDLADGDMQWLGNVPTSALIEVRKQGAMDEIRSMLGKGVEELVQSNPNNFHRSRDQMFDNLNEAFDKHKENIKQLRAKQWKFAGSDIGSWLVTGTLGVTAAATGAPIWALAALGADQIFDAPKLKSIPASIKSLIEENKKEQMSPVGMLFNIKKKT</sequence>
<evidence type="ECO:0000313" key="1">
    <source>
        <dbReference type="EMBL" id="WZS84399.1"/>
    </source>
</evidence>
<evidence type="ECO:0000313" key="2">
    <source>
        <dbReference type="Proteomes" id="UP001441914"/>
    </source>
</evidence>
<dbReference type="Proteomes" id="UP001441914">
    <property type="component" value="Chromosome 1"/>
</dbReference>
<accession>A0AAN0LNJ0</accession>
<reference evidence="1 2" key="1">
    <citation type="journal article" date="2024" name="Elife">
        <title>Polysaccharide breakdown products drive degradation-dispersal cycles of foraging bacteria through changes in metabolism and motility.</title>
        <authorList>
            <person name="Stubbusch A.K."/>
            <person name="Keegstra J.M."/>
            <person name="Schwartzman J."/>
            <person name="Pontrelli S."/>
            <person name="Clerc E.E."/>
            <person name="Stocker R."/>
            <person name="Magnabosco C."/>
            <person name="Schubert O.T."/>
            <person name="Ackermann M."/>
            <person name="D'Souza G.G."/>
        </authorList>
    </citation>
    <scope>NUCLEOTIDE SEQUENCE [LARGE SCALE GENOMIC DNA]</scope>
    <source>
        <strain evidence="1 2">ZF270</strain>
    </source>
</reference>
<name>A0AAN0LNJ0_9VIBR</name>
<protein>
    <submittedName>
        <fullName evidence="1">Uncharacterized protein</fullName>
    </submittedName>
</protein>
<dbReference type="EMBL" id="CP135176">
    <property type="protein sequence ID" value="WZS84399.1"/>
    <property type="molecule type" value="Genomic_DNA"/>
</dbReference>
<organism evidence="1 2">
    <name type="scientific">Vibrio cyclitrophicus ZF270</name>
    <dbReference type="NCBI Taxonomy" id="1136176"/>
    <lineage>
        <taxon>Bacteria</taxon>
        <taxon>Pseudomonadati</taxon>
        <taxon>Pseudomonadota</taxon>
        <taxon>Gammaproteobacteria</taxon>
        <taxon>Vibrionales</taxon>
        <taxon>Vibrionaceae</taxon>
        <taxon>Vibrio</taxon>
    </lineage>
</organism>
<keyword evidence="2" id="KW-1185">Reference proteome</keyword>
<proteinExistence type="predicted"/>
<dbReference type="AlphaFoldDB" id="A0AAN0LNJ0"/>
<dbReference type="RefSeq" id="WP_016800808.1">
    <property type="nucleotide sequence ID" value="NZ_AIDR02000018.1"/>
</dbReference>
<gene>
    <name evidence="1" type="ORF">QYQ95_07735</name>
</gene>